<dbReference type="InterPro" id="IPR036890">
    <property type="entry name" value="HATPase_C_sf"/>
</dbReference>
<dbReference type="EMBL" id="JBHTBX010000001">
    <property type="protein sequence ID" value="MFC7433022.1"/>
    <property type="molecule type" value="Genomic_DNA"/>
</dbReference>
<sequence>MKRDAVRAWMRVPAWLWAAVLVSLMLLTMALVTRVASVEGAVPITEARVWQSGESAEDASTVSLPHSWDNSHRRWTGEASYRIELPAALTEAAHSDPGVALLLPRVGVHFRVLLNGHEIAGEGWHSNPGYSDAGTYAHVVPILPGLLKSEWDRNELVVQVRGEALRISGLSQVWLGPQDAIWQRHHWLHWWQVDLTWMVTSAALLLGLLSLLIWGQTRERLFGLLAGGLLVLVVRLFLSVQVQLPGSFAFWDCVHKLSFTWYCGFVYLFMWELFDFRQGLFRKLVNAMMLVAPIWMLVLVLAEDYVLYRAWMTVVIGICVMALLGVIHRARWGIDASQRLMVVVGLAVMVTGLRDYLVVQLGFPGDIDIRWMTPGSLVLMFAMGWVLLHRSVLSLEQVGALNAELAQRVREREQELQTMFDRLRSVERQRIIEAERRRLTRDMHDGLGSQLVQALNLVRASGEKVDSAAVAGMIGHALEDLRMTLDSLEPMDGDLATILGTLRMRIAPALEAAHIELDWQVQEVPAVPGLEARGVMHLFRCLQEVFANVVKHAHASRVTVSTYTEGDAVVLSVCDNGVGLGRWAAPVAGMGGRGIGNIRIRAAEIGAEVLFEPARPGTCVRLKFRGAAEHQENGFED</sequence>
<feature type="transmembrane region" description="Helical" evidence="4">
    <location>
        <begin position="283"/>
        <end position="302"/>
    </location>
</feature>
<reference evidence="6" key="1">
    <citation type="journal article" date="2019" name="Int. J. Syst. Evol. Microbiol.">
        <title>The Global Catalogue of Microorganisms (GCM) 10K type strain sequencing project: providing services to taxonomists for standard genome sequencing and annotation.</title>
        <authorList>
            <consortium name="The Broad Institute Genomics Platform"/>
            <consortium name="The Broad Institute Genome Sequencing Center for Infectious Disease"/>
            <person name="Wu L."/>
            <person name="Ma J."/>
        </authorList>
    </citation>
    <scope>NUCLEOTIDE SEQUENCE [LARGE SCALE GENOMIC DNA]</scope>
    <source>
        <strain evidence="6">CCUG 54518</strain>
    </source>
</reference>
<dbReference type="Gene3D" id="3.30.565.10">
    <property type="entry name" value="Histidine kinase-like ATPase, C-terminal domain"/>
    <property type="match status" value="1"/>
</dbReference>
<feature type="transmembrane region" description="Helical" evidence="4">
    <location>
        <begin position="248"/>
        <end position="271"/>
    </location>
</feature>
<accession>A0ABW2R569</accession>
<keyword evidence="4" id="KW-0812">Transmembrane</keyword>
<dbReference type="InterPro" id="IPR050482">
    <property type="entry name" value="Sensor_HK_TwoCompSys"/>
</dbReference>
<keyword evidence="4" id="KW-1133">Transmembrane helix</keyword>
<proteinExistence type="predicted"/>
<organism evidence="5 6">
    <name type="scientific">Hydrogenophaga bisanensis</name>
    <dbReference type="NCBI Taxonomy" id="439611"/>
    <lineage>
        <taxon>Bacteria</taxon>
        <taxon>Pseudomonadati</taxon>
        <taxon>Pseudomonadota</taxon>
        <taxon>Betaproteobacteria</taxon>
        <taxon>Burkholderiales</taxon>
        <taxon>Comamonadaceae</taxon>
        <taxon>Hydrogenophaga</taxon>
    </lineage>
</organism>
<feature type="transmembrane region" description="Helical" evidence="4">
    <location>
        <begin position="340"/>
        <end position="363"/>
    </location>
</feature>
<evidence type="ECO:0000313" key="6">
    <source>
        <dbReference type="Proteomes" id="UP001596495"/>
    </source>
</evidence>
<evidence type="ECO:0000313" key="5">
    <source>
        <dbReference type="EMBL" id="MFC7433022.1"/>
    </source>
</evidence>
<feature type="transmembrane region" description="Helical" evidence="4">
    <location>
        <begin position="308"/>
        <end position="328"/>
    </location>
</feature>
<keyword evidence="1" id="KW-0808">Transferase</keyword>
<dbReference type="RefSeq" id="WP_382253084.1">
    <property type="nucleotide sequence ID" value="NZ_JBHTBX010000001.1"/>
</dbReference>
<keyword evidence="4" id="KW-0472">Membrane</keyword>
<name>A0ABW2R569_9BURK</name>
<evidence type="ECO:0000256" key="2">
    <source>
        <dbReference type="ARBA" id="ARBA00022777"/>
    </source>
</evidence>
<dbReference type="CDD" id="cd16917">
    <property type="entry name" value="HATPase_UhpB-NarQ-NarX-like"/>
    <property type="match status" value="1"/>
</dbReference>
<keyword evidence="6" id="KW-1185">Reference proteome</keyword>
<feature type="transmembrane region" description="Helical" evidence="4">
    <location>
        <begin position="369"/>
        <end position="388"/>
    </location>
</feature>
<comment type="caution">
    <text evidence="5">The sequence shown here is derived from an EMBL/GenBank/DDBJ whole genome shotgun (WGS) entry which is preliminary data.</text>
</comment>
<protein>
    <submittedName>
        <fullName evidence="5">Sensor histidine kinase</fullName>
    </submittedName>
</protein>
<feature type="transmembrane region" description="Helical" evidence="4">
    <location>
        <begin position="195"/>
        <end position="214"/>
    </location>
</feature>
<keyword evidence="3" id="KW-0902">Two-component regulatory system</keyword>
<evidence type="ECO:0000256" key="1">
    <source>
        <dbReference type="ARBA" id="ARBA00022679"/>
    </source>
</evidence>
<dbReference type="Gene3D" id="2.60.120.260">
    <property type="entry name" value="Galactose-binding domain-like"/>
    <property type="match status" value="1"/>
</dbReference>
<dbReference type="PANTHER" id="PTHR24421:SF58">
    <property type="entry name" value="SIGNAL TRANSDUCTION HISTIDINE-PROTEIN KINASE_PHOSPHATASE UHPB"/>
    <property type="match status" value="1"/>
</dbReference>
<evidence type="ECO:0000256" key="3">
    <source>
        <dbReference type="ARBA" id="ARBA00023012"/>
    </source>
</evidence>
<feature type="transmembrane region" description="Helical" evidence="4">
    <location>
        <begin position="221"/>
        <end position="242"/>
    </location>
</feature>
<keyword evidence="2 5" id="KW-0418">Kinase</keyword>
<evidence type="ECO:0000256" key="4">
    <source>
        <dbReference type="SAM" id="Phobius"/>
    </source>
</evidence>
<dbReference type="PANTHER" id="PTHR24421">
    <property type="entry name" value="NITRATE/NITRITE SENSOR PROTEIN NARX-RELATED"/>
    <property type="match status" value="1"/>
</dbReference>
<dbReference type="Proteomes" id="UP001596495">
    <property type="component" value="Unassembled WGS sequence"/>
</dbReference>
<dbReference type="SUPFAM" id="SSF55874">
    <property type="entry name" value="ATPase domain of HSP90 chaperone/DNA topoisomerase II/histidine kinase"/>
    <property type="match status" value="1"/>
</dbReference>
<dbReference type="GO" id="GO:0016301">
    <property type="term" value="F:kinase activity"/>
    <property type="evidence" value="ECO:0007669"/>
    <property type="project" value="UniProtKB-KW"/>
</dbReference>
<gene>
    <name evidence="5" type="ORF">ACFQNJ_00670</name>
</gene>